<organism evidence="2 3">
    <name type="scientific">Tissierella creatinophila DSM 6911</name>
    <dbReference type="NCBI Taxonomy" id="1123403"/>
    <lineage>
        <taxon>Bacteria</taxon>
        <taxon>Bacillati</taxon>
        <taxon>Bacillota</taxon>
        <taxon>Tissierellia</taxon>
        <taxon>Tissierellales</taxon>
        <taxon>Tissierellaceae</taxon>
        <taxon>Tissierella</taxon>
    </lineage>
</organism>
<accession>A0A1U7M3R1</accession>
<keyword evidence="3" id="KW-1185">Reference proteome</keyword>
<dbReference type="InterPro" id="IPR025159">
    <property type="entry name" value="AbiEi_N"/>
</dbReference>
<evidence type="ECO:0000259" key="1">
    <source>
        <dbReference type="Pfam" id="PF13338"/>
    </source>
</evidence>
<dbReference type="OrthoDB" id="9801429at2"/>
<evidence type="ECO:0000313" key="3">
    <source>
        <dbReference type="Proteomes" id="UP000186112"/>
    </source>
</evidence>
<name>A0A1U7M3R1_TISCR</name>
<protein>
    <recommendedName>
        <fullName evidence="1">AbiEi antitoxin N-terminal domain-containing protein</fullName>
    </recommendedName>
</protein>
<dbReference type="AlphaFoldDB" id="A0A1U7M3R1"/>
<gene>
    <name evidence="2" type="ORF">TICRE_20730</name>
</gene>
<comment type="caution">
    <text evidence="2">The sequence shown here is derived from an EMBL/GenBank/DDBJ whole genome shotgun (WGS) entry which is preliminary data.</text>
</comment>
<reference evidence="2 3" key="1">
    <citation type="submission" date="2016-02" db="EMBL/GenBank/DDBJ databases">
        <title>Genome sequence of Tissierella creatinophila DSM 6911.</title>
        <authorList>
            <person name="Poehlein A."/>
            <person name="Daniel R."/>
        </authorList>
    </citation>
    <scope>NUCLEOTIDE SEQUENCE [LARGE SCALE GENOMIC DNA]</scope>
    <source>
        <strain evidence="2 3">DSM 6911</strain>
    </source>
</reference>
<dbReference type="EMBL" id="LTDM01000053">
    <property type="protein sequence ID" value="OLS01931.1"/>
    <property type="molecule type" value="Genomic_DNA"/>
</dbReference>
<dbReference type="Proteomes" id="UP000186112">
    <property type="component" value="Unassembled WGS sequence"/>
</dbReference>
<evidence type="ECO:0000313" key="2">
    <source>
        <dbReference type="EMBL" id="OLS01931.1"/>
    </source>
</evidence>
<dbReference type="Pfam" id="PF13338">
    <property type="entry name" value="AbiEi_4"/>
    <property type="match status" value="1"/>
</dbReference>
<dbReference type="RefSeq" id="WP_075727763.1">
    <property type="nucleotide sequence ID" value="NZ_LTDM01000053.1"/>
</dbReference>
<proteinExistence type="predicted"/>
<sequence length="197" mass="23280">MVKKDLYQAFENNGGILRTYQLNELGFYSRQINKLIENGDIARIKRGFYELRSNIYPEEVIIARLFPDAVIFLESALMIYGYTDKIPLSWQIAVDRNSEKGQYKIDYPLINVFYMEPKILDVGVDKNQIENVDVKVFNRDRTICDVLRHENKIEREVFSNAIQRYVKDPKKDIKKLLEYSNLLNLKNKVQTYIGVWL</sequence>
<feature type="domain" description="AbiEi antitoxin N-terminal" evidence="1">
    <location>
        <begin position="6"/>
        <end position="51"/>
    </location>
</feature>